<keyword evidence="3" id="KW-0158">Chromosome</keyword>
<feature type="compositionally biased region" description="Basic residues" evidence="9">
    <location>
        <begin position="1"/>
        <end position="17"/>
    </location>
</feature>
<dbReference type="Gene3D" id="3.80.10.10">
    <property type="entry name" value="Ribonuclease Inhibitor"/>
    <property type="match status" value="2"/>
</dbReference>
<dbReference type="InterPro" id="IPR032675">
    <property type="entry name" value="LRR_dom_sf"/>
</dbReference>
<keyword evidence="11" id="KW-1185">Reference proteome</keyword>
<dbReference type="SMART" id="SM00028">
    <property type="entry name" value="TPR"/>
    <property type="match status" value="3"/>
</dbReference>
<evidence type="ECO:0000256" key="9">
    <source>
        <dbReference type="SAM" id="MobiDB-lite"/>
    </source>
</evidence>
<feature type="region of interest" description="Disordered" evidence="9">
    <location>
        <begin position="1"/>
        <end position="40"/>
    </location>
</feature>
<dbReference type="GO" id="GO:0006281">
    <property type="term" value="P:DNA repair"/>
    <property type="evidence" value="ECO:0007669"/>
    <property type="project" value="UniProtKB-KW"/>
</dbReference>
<evidence type="ECO:0000256" key="1">
    <source>
        <dbReference type="ARBA" id="ARBA00004286"/>
    </source>
</evidence>
<evidence type="ECO:0000256" key="6">
    <source>
        <dbReference type="ARBA" id="ARBA00023204"/>
    </source>
</evidence>
<dbReference type="InterPro" id="IPR052394">
    <property type="entry name" value="LRR-containing"/>
</dbReference>
<keyword evidence="8" id="KW-0175">Coiled coil</keyword>
<feature type="compositionally biased region" description="Basic and acidic residues" evidence="9">
    <location>
        <begin position="24"/>
        <end position="35"/>
    </location>
</feature>
<dbReference type="PANTHER" id="PTHR24114">
    <property type="entry name" value="LEUCINE RICH REPEAT FAMILY PROTEIN"/>
    <property type="match status" value="1"/>
</dbReference>
<evidence type="ECO:0000256" key="3">
    <source>
        <dbReference type="ARBA" id="ARBA00022454"/>
    </source>
</evidence>
<evidence type="ECO:0000256" key="5">
    <source>
        <dbReference type="ARBA" id="ARBA00022853"/>
    </source>
</evidence>
<dbReference type="InterPro" id="IPR011990">
    <property type="entry name" value="TPR-like_helical_dom_sf"/>
</dbReference>
<dbReference type="Pfam" id="PF13516">
    <property type="entry name" value="LRR_6"/>
    <property type="match status" value="4"/>
</dbReference>
<organism evidence="10 11">
    <name type="scientific">Triparma verrucosa</name>
    <dbReference type="NCBI Taxonomy" id="1606542"/>
    <lineage>
        <taxon>Eukaryota</taxon>
        <taxon>Sar</taxon>
        <taxon>Stramenopiles</taxon>
        <taxon>Ochrophyta</taxon>
        <taxon>Bolidophyceae</taxon>
        <taxon>Parmales</taxon>
        <taxon>Triparmaceae</taxon>
        <taxon>Triparma</taxon>
    </lineage>
</organism>
<evidence type="ECO:0000256" key="4">
    <source>
        <dbReference type="ARBA" id="ARBA00022763"/>
    </source>
</evidence>
<dbReference type="SMART" id="SM00368">
    <property type="entry name" value="LRR_RI"/>
    <property type="match status" value="4"/>
</dbReference>
<dbReference type="SUPFAM" id="SSF48452">
    <property type="entry name" value="TPR-like"/>
    <property type="match status" value="1"/>
</dbReference>
<evidence type="ECO:0000256" key="8">
    <source>
        <dbReference type="SAM" id="Coils"/>
    </source>
</evidence>
<comment type="similarity">
    <text evidence="2">Belongs to the Tonsoku family.</text>
</comment>
<feature type="coiled-coil region" evidence="8">
    <location>
        <begin position="1112"/>
        <end position="1139"/>
    </location>
</feature>
<dbReference type="PROSITE" id="PS50096">
    <property type="entry name" value="IQ"/>
    <property type="match status" value="2"/>
</dbReference>
<dbReference type="Proteomes" id="UP001165160">
    <property type="component" value="Unassembled WGS sequence"/>
</dbReference>
<keyword evidence="4" id="KW-0227">DNA damage</keyword>
<keyword evidence="7" id="KW-0802">TPR repeat</keyword>
<keyword evidence="6" id="KW-0234">DNA repair</keyword>
<accession>A0A9W7B7V8</accession>
<dbReference type="GO" id="GO:0006325">
    <property type="term" value="P:chromatin organization"/>
    <property type="evidence" value="ECO:0007669"/>
    <property type="project" value="UniProtKB-KW"/>
</dbReference>
<dbReference type="InterPro" id="IPR001611">
    <property type="entry name" value="Leu-rich_rpt"/>
</dbReference>
<feature type="repeat" description="TPR" evidence="7">
    <location>
        <begin position="240"/>
        <end position="273"/>
    </location>
</feature>
<comment type="caution">
    <text evidence="10">The sequence shown here is derived from an EMBL/GenBank/DDBJ whole genome shotgun (WGS) entry which is preliminary data.</text>
</comment>
<dbReference type="SUPFAM" id="SSF52047">
    <property type="entry name" value="RNI-like"/>
    <property type="match status" value="1"/>
</dbReference>
<evidence type="ECO:0000256" key="7">
    <source>
        <dbReference type="PROSITE-ProRule" id="PRU00339"/>
    </source>
</evidence>
<sequence length="1272" mass="147819">MVLKKGAKKCKKGKKPSKVSMADELVKKNKSEGKLTKKQLAAKKKAQLEDAASHDFEKALKEKERAQRASRGTYNIRVFEEMKKAERRRLWKWAMRMEVKKIYLKKINALQEEINRAVAAAGEAVDGGMSATQSTGGGTTVLSKAVARLQAVNGEQIAFHHERLGKMYFEDSAWSDCEHNLRAVIKFWPKKVSNISLLAECYTNMFKSTGEFSHLEKAKDTLGLVLKRMKVTVFSMSQFPKSIFNLAQVYEVYGSFEGALEMYGHILQLFPKYTKYQLVLYRCCVVMLHLSNLDNAKVADLLSKCVEMMKYIMENFGIDMSGLEKDDVCLLYARILQAQDRNYNASFNIQLINATMSELFYLRKAKKLTGRLTSHVMYFKQPIVWETMAKEYAEKGEPTLSVNMYDECIQLLKKSAKPSLTTQFLLDIATQYAKFQENETAVEYAQGAWMENRFDPRARELLAGWSADFKWYFEAQEAGARRMQRKWKTRIWSRTYYWRYHKICVDRWEQKLKKRHFDMRTREKLAYFAKNKWRGLFIYEEAMATRIQKFYRAVQMKWLWMSGKRAKHKTELAGVYKRWRRHPYDLDLRAQCVVAAAHKFTPDTHNIKKLPERFENENRAALLLQRTARVWHAKAIIRGLMEKRRVARAKLHQEKAWMIQMEARRYNARKELKRRWIEYDERWEAAIFLQNYWRTSQQTMAHIMKLLKKKKQREEMQARIQATNRMIATWRMIITWRLVRIVWKNAATKIEKVVRGGAGRRHVHRLKYMYAVRIQRAWHCKVENDYLKILLQRLKTEGERRPPEVTLWVNRRINAAKKGANSVPGEGEYRYSNPGMVKSSKDFAKVLNQKRILFDGGFCRGLRSCDLDSVDCVMLGNVMSNPNCQIEDLVLSRASSINTKGLNALAEALVFNKSVTTLGIVDCDVDFRGGLDRLFDVITTKNFNLNSLVLDRGGKKFADEGGLRSAKLIEDFFLLQFGNLLTLSLNSNCITDEAGVEIGRAIGKNHNLQVLLLADNQISDDGAFEIGNSLKGNKTLQRLDLSKNYVQNRGGVRIAEVLRDDNRTVRYLNLSYNLISDKVVPLFREVIKTNRRLDNFLFTGNQFRTKFLNSLQAVWDEKIAEIERRKEELEGDKSFLKTYESVKRRIKERSRNKNNSVSPKSFKKTQREGIESVLEKEGFFGGGKQSNPKTGVRVTDWLSPGGGGWKGDYKTKLTPLPFYKGEGVPKEDEVRALFSETMGERAVWERNRNKMKRISKLVRQPEIPENKMKITV</sequence>
<evidence type="ECO:0000256" key="2">
    <source>
        <dbReference type="ARBA" id="ARBA00010999"/>
    </source>
</evidence>
<reference evidence="11" key="1">
    <citation type="journal article" date="2023" name="Commun. Biol.">
        <title>Genome analysis of Parmales, the sister group of diatoms, reveals the evolutionary specialization of diatoms from phago-mixotrophs to photoautotrophs.</title>
        <authorList>
            <person name="Ban H."/>
            <person name="Sato S."/>
            <person name="Yoshikawa S."/>
            <person name="Yamada K."/>
            <person name="Nakamura Y."/>
            <person name="Ichinomiya M."/>
            <person name="Sato N."/>
            <person name="Blanc-Mathieu R."/>
            <person name="Endo H."/>
            <person name="Kuwata A."/>
            <person name="Ogata H."/>
        </authorList>
    </citation>
    <scope>NUCLEOTIDE SEQUENCE [LARGE SCALE GENOMIC DNA]</scope>
    <source>
        <strain evidence="11">NIES 3699</strain>
    </source>
</reference>
<evidence type="ECO:0000313" key="10">
    <source>
        <dbReference type="EMBL" id="GMH81968.1"/>
    </source>
</evidence>
<dbReference type="PROSITE" id="PS50005">
    <property type="entry name" value="TPR"/>
    <property type="match status" value="1"/>
</dbReference>
<dbReference type="InterPro" id="IPR019734">
    <property type="entry name" value="TPR_rpt"/>
</dbReference>
<keyword evidence="5" id="KW-0156">Chromatin regulator</keyword>
<name>A0A9W7B7V8_9STRA</name>
<dbReference type="PANTHER" id="PTHR24114:SF2">
    <property type="entry name" value="F-BOX DOMAIN-CONTAINING PROTEIN-RELATED"/>
    <property type="match status" value="1"/>
</dbReference>
<evidence type="ECO:0000313" key="11">
    <source>
        <dbReference type="Proteomes" id="UP001165160"/>
    </source>
</evidence>
<dbReference type="GO" id="GO:0005694">
    <property type="term" value="C:chromosome"/>
    <property type="evidence" value="ECO:0007669"/>
    <property type="project" value="UniProtKB-SubCell"/>
</dbReference>
<dbReference type="Gene3D" id="1.25.40.10">
    <property type="entry name" value="Tetratricopeptide repeat domain"/>
    <property type="match status" value="1"/>
</dbReference>
<gene>
    <name evidence="10" type="ORF">TrVE_jg173</name>
</gene>
<comment type="subcellular location">
    <subcellularLocation>
        <location evidence="1">Chromosome</location>
    </subcellularLocation>
</comment>
<dbReference type="EMBL" id="BRXX01000010">
    <property type="protein sequence ID" value="GMH81968.1"/>
    <property type="molecule type" value="Genomic_DNA"/>
</dbReference>
<protein>
    <submittedName>
        <fullName evidence="10">Uncharacterized protein</fullName>
    </submittedName>
</protein>
<proteinExistence type="inferred from homology"/>
<dbReference type="AlphaFoldDB" id="A0A9W7B7V8"/>